<proteinExistence type="predicted"/>
<organism evidence="3 4">
    <name type="scientific">Microvirga subterranea</name>
    <dbReference type="NCBI Taxonomy" id="186651"/>
    <lineage>
        <taxon>Bacteria</taxon>
        <taxon>Pseudomonadati</taxon>
        <taxon>Pseudomonadota</taxon>
        <taxon>Alphaproteobacteria</taxon>
        <taxon>Hyphomicrobiales</taxon>
        <taxon>Methylobacteriaceae</taxon>
        <taxon>Microvirga</taxon>
    </lineage>
</organism>
<dbReference type="Proteomes" id="UP000254925">
    <property type="component" value="Unassembled WGS sequence"/>
</dbReference>
<gene>
    <name evidence="3" type="ORF">DES45_102585</name>
</gene>
<reference evidence="3 4" key="1">
    <citation type="submission" date="2018-07" db="EMBL/GenBank/DDBJ databases">
        <title>Genomic Encyclopedia of Type Strains, Phase IV (KMG-IV): sequencing the most valuable type-strain genomes for metagenomic binning, comparative biology and taxonomic classification.</title>
        <authorList>
            <person name="Goeker M."/>
        </authorList>
    </citation>
    <scope>NUCLEOTIDE SEQUENCE [LARGE SCALE GENOMIC DNA]</scope>
    <source>
        <strain evidence="3 4">DSM 14364</strain>
    </source>
</reference>
<keyword evidence="4" id="KW-1185">Reference proteome</keyword>
<sequence length="68" mass="7672">MSEDELERPLGRQGNGEVPKEPHSTTHIQEVIGQGLRAMYDSLKAEPIPDHLLKLLQRLDTPKKDEGQ</sequence>
<protein>
    <recommendedName>
        <fullName evidence="2">Anti-sigma factor NepR domain-containing protein</fullName>
    </recommendedName>
</protein>
<dbReference type="EMBL" id="QQBB01000002">
    <property type="protein sequence ID" value="RDI61190.1"/>
    <property type="molecule type" value="Genomic_DNA"/>
</dbReference>
<accession>A0A370HSC2</accession>
<dbReference type="AlphaFoldDB" id="A0A370HSC2"/>
<name>A0A370HSC2_9HYPH</name>
<feature type="domain" description="Anti-sigma factor NepR" evidence="2">
    <location>
        <begin position="29"/>
        <end position="60"/>
    </location>
</feature>
<dbReference type="InterPro" id="IPR041649">
    <property type="entry name" value="NepR"/>
</dbReference>
<dbReference type="Pfam" id="PF18557">
    <property type="entry name" value="NepR"/>
    <property type="match status" value="1"/>
</dbReference>
<feature type="region of interest" description="Disordered" evidence="1">
    <location>
        <begin position="1"/>
        <end position="26"/>
    </location>
</feature>
<evidence type="ECO:0000313" key="3">
    <source>
        <dbReference type="EMBL" id="RDI61190.1"/>
    </source>
</evidence>
<evidence type="ECO:0000313" key="4">
    <source>
        <dbReference type="Proteomes" id="UP000254925"/>
    </source>
</evidence>
<evidence type="ECO:0000256" key="1">
    <source>
        <dbReference type="SAM" id="MobiDB-lite"/>
    </source>
</evidence>
<evidence type="ECO:0000259" key="2">
    <source>
        <dbReference type="Pfam" id="PF18557"/>
    </source>
</evidence>
<comment type="caution">
    <text evidence="3">The sequence shown here is derived from an EMBL/GenBank/DDBJ whole genome shotgun (WGS) entry which is preliminary data.</text>
</comment>